<feature type="domain" description="DUF5117" evidence="2">
    <location>
        <begin position="163"/>
        <end position="289"/>
    </location>
</feature>
<evidence type="ECO:0000313" key="4">
    <source>
        <dbReference type="Proteomes" id="UP000266067"/>
    </source>
</evidence>
<comment type="caution">
    <text evidence="3">The sequence shown here is derived from an EMBL/GenBank/DDBJ whole genome shotgun (WGS) entry which is preliminary data.</text>
</comment>
<dbReference type="Pfam" id="PF16313">
    <property type="entry name" value="DUF4953"/>
    <property type="match status" value="1"/>
</dbReference>
<dbReference type="InterPro" id="IPR033413">
    <property type="entry name" value="DUF5117"/>
</dbReference>
<keyword evidence="4" id="KW-1185">Reference proteome</keyword>
<dbReference type="Pfam" id="PF17148">
    <property type="entry name" value="DUF5117"/>
    <property type="match status" value="1"/>
</dbReference>
<feature type="domain" description="EcxA zinc-binding" evidence="1">
    <location>
        <begin position="423"/>
        <end position="730"/>
    </location>
</feature>
<dbReference type="EMBL" id="QXFH01000076">
    <property type="protein sequence ID" value="RIV31521.1"/>
    <property type="molecule type" value="Genomic_DNA"/>
</dbReference>
<reference evidence="3 4" key="1">
    <citation type="submission" date="2018-08" db="EMBL/GenBank/DDBJ databases">
        <title>Proposal of Muricauda 72 sp.nov. and Muricauda NH166 sp.nov., isolated from seawater.</title>
        <authorList>
            <person name="Cheng H."/>
            <person name="Wu Y.-H."/>
            <person name="Guo L.-L."/>
            <person name="Xu X.-W."/>
        </authorList>
    </citation>
    <scope>NUCLEOTIDE SEQUENCE [LARGE SCALE GENOMIC DNA]</scope>
    <source>
        <strain evidence="3 4">KCTC 22173</strain>
    </source>
</reference>
<sequence>MYCFPSQKPNWKPIPIYCHRTTVIKTGSLANRVHLILVGKDTTITYIDTMKQLIFYIVMGIMPFLGFTREPDFFLSKYEGGNIPKEQSSFLSTTLRDDQLFLTIPESLLDTPMMFVRYDHVPTPKYLQVVWDLHGDDIILKIPRIESTAGILLPVRERLAQKDNIIGIYPVEQTGETVDGYTINATELLLSQAIEWNPRYTETPVPQISLVLGARNWDNEVVIKVRKGLVMGKSRIAVPMFYGFAALPIPMKSRRFDYRMGFFDDAIDQIHFDLINKKANITRWRLEKKFKDREVSVPVEPITFWISPDVPKPWRLYIKAGIEEWLPAFESAGFKDALVVKELDSLDPWQAHRIHFNMVHWSQKKYLRGSEEENYGGTVGQVIDIRTGEILRGDIFMGASARTVMEKYFVRAAPLDQRAQRFPFPETLTGQLFQVIAAHEAGHAFGLIDGNFGEFTYPWDKMTDSIWLRKMGHTPSIMNYTRSSNIPQPEDSIPPSLLLQKVGPTDHYNIQWAYTEFPKETTKKAEAEALEQMIRWQDSVPWYRFNFGRLEVSGPAASNEVVETNNPVQSTRLALKNLERVIGMLPDACHDQNDNARLERLYERTGLLWLDHMKHVLALVGGYDIHYKSISQPGPMYNPLDRDMQEEALDFLLSHAFDPPKWLVKPSFHTRTRFSTFSDKILEHQRILLFELLSANRLKRLEYMESFLGYENLVVTFLSKLQSGLFQELRSKTFPIDARRQELQQLYIGRVIGILEKEGPGLDAQEQFFIHSDYAKGLLMQQLIELKKEIKNTLKRNKKGPNRGHWQLCLRKINAME</sequence>
<dbReference type="SUPFAM" id="SSF55486">
    <property type="entry name" value="Metalloproteases ('zincins'), catalytic domain"/>
    <property type="match status" value="1"/>
</dbReference>
<evidence type="ECO:0000259" key="1">
    <source>
        <dbReference type="Pfam" id="PF16313"/>
    </source>
</evidence>
<gene>
    <name evidence="3" type="ORF">D2V08_13825</name>
</gene>
<evidence type="ECO:0000259" key="2">
    <source>
        <dbReference type="Pfam" id="PF17148"/>
    </source>
</evidence>
<organism evidence="3 4">
    <name type="scientific">Flagellimonas lutimaris</name>
    <dbReference type="NCBI Taxonomy" id="475082"/>
    <lineage>
        <taxon>Bacteria</taxon>
        <taxon>Pseudomonadati</taxon>
        <taxon>Bacteroidota</taxon>
        <taxon>Flavobacteriia</taxon>
        <taxon>Flavobacteriales</taxon>
        <taxon>Flavobacteriaceae</taxon>
        <taxon>Flagellimonas</taxon>
    </lineage>
</organism>
<dbReference type="InterPro" id="IPR032534">
    <property type="entry name" value="EcxA_zinc-bd"/>
</dbReference>
<dbReference type="OrthoDB" id="9776599at2"/>
<dbReference type="PANTHER" id="PTHR38478">
    <property type="entry name" value="PEPTIDASE M1A AND M12B"/>
    <property type="match status" value="1"/>
</dbReference>
<name>A0A3A1N6V4_9FLAO</name>
<accession>A0A3A1N6V4</accession>
<protein>
    <submittedName>
        <fullName evidence="3">DUF5117 domain-containing protein</fullName>
    </submittedName>
</protein>
<dbReference type="PANTHER" id="PTHR38478:SF1">
    <property type="entry name" value="ZINC DEPENDENT METALLOPROTEASE DOMAIN LIPOPROTEIN"/>
    <property type="match status" value="1"/>
</dbReference>
<dbReference type="AlphaFoldDB" id="A0A3A1N6V4"/>
<proteinExistence type="predicted"/>
<evidence type="ECO:0000313" key="3">
    <source>
        <dbReference type="EMBL" id="RIV31521.1"/>
    </source>
</evidence>
<dbReference type="Proteomes" id="UP000266067">
    <property type="component" value="Unassembled WGS sequence"/>
</dbReference>